<evidence type="ECO:0000313" key="1">
    <source>
        <dbReference type="EMBL" id="JAH40581.1"/>
    </source>
</evidence>
<reference evidence="1" key="1">
    <citation type="submission" date="2014-11" db="EMBL/GenBank/DDBJ databases">
        <authorList>
            <person name="Amaro Gonzalez C."/>
        </authorList>
    </citation>
    <scope>NUCLEOTIDE SEQUENCE</scope>
</reference>
<organism evidence="1">
    <name type="scientific">Anguilla anguilla</name>
    <name type="common">European freshwater eel</name>
    <name type="synonym">Muraena anguilla</name>
    <dbReference type="NCBI Taxonomy" id="7936"/>
    <lineage>
        <taxon>Eukaryota</taxon>
        <taxon>Metazoa</taxon>
        <taxon>Chordata</taxon>
        <taxon>Craniata</taxon>
        <taxon>Vertebrata</taxon>
        <taxon>Euteleostomi</taxon>
        <taxon>Actinopterygii</taxon>
        <taxon>Neopterygii</taxon>
        <taxon>Teleostei</taxon>
        <taxon>Anguilliformes</taxon>
        <taxon>Anguillidae</taxon>
        <taxon>Anguilla</taxon>
    </lineage>
</organism>
<dbReference type="EMBL" id="GBXM01067996">
    <property type="protein sequence ID" value="JAH40581.1"/>
    <property type="molecule type" value="Transcribed_RNA"/>
</dbReference>
<name>A0A0E9SH10_ANGAN</name>
<dbReference type="AlphaFoldDB" id="A0A0E9SH10"/>
<accession>A0A0E9SH10</accession>
<sequence length="50" mass="5866">MKNLLDLQFFRARMQMLQLFLAMEKATPQSLLARINSALLSLQEKRMPTQ</sequence>
<reference evidence="1" key="2">
    <citation type="journal article" date="2015" name="Fish Shellfish Immunol.">
        <title>Early steps in the European eel (Anguilla anguilla)-Vibrio vulnificus interaction in the gills: Role of the RtxA13 toxin.</title>
        <authorList>
            <person name="Callol A."/>
            <person name="Pajuelo D."/>
            <person name="Ebbesson L."/>
            <person name="Teles M."/>
            <person name="MacKenzie S."/>
            <person name="Amaro C."/>
        </authorList>
    </citation>
    <scope>NUCLEOTIDE SEQUENCE</scope>
</reference>
<protein>
    <submittedName>
        <fullName evidence="1">Uncharacterized protein</fullName>
    </submittedName>
</protein>
<proteinExistence type="predicted"/>